<dbReference type="RefSeq" id="WP_181504987.1">
    <property type="nucleotide sequence ID" value="NZ_JACDUO010000001.1"/>
</dbReference>
<gene>
    <name evidence="1" type="ORF">HNP94_001003</name>
</gene>
<evidence type="ECO:0000313" key="1">
    <source>
        <dbReference type="EMBL" id="MBA2864003.1"/>
    </source>
</evidence>
<accession>A0A7J9PL59</accession>
<sequence>MENAKTAGVIHNALSLRVMEYSDEVTTFRLIGLSKLTPSEYFQLVRKTISLFSVFKSKIKKAQLTPTELITFKIFENQGVTEIEPVDFNYMKYQIIEISSGGNTYKLMHPQEKHICRLGERVDESTLIPNTEHILRMADIILKTALDIGVLGFYATLSPELLRKK</sequence>
<name>A0A7J9PL59_METMI</name>
<proteinExistence type="predicted"/>
<organism evidence="1 2">
    <name type="scientific">Methanococcus maripaludis</name>
    <name type="common">Methanococcus deltae</name>
    <dbReference type="NCBI Taxonomy" id="39152"/>
    <lineage>
        <taxon>Archaea</taxon>
        <taxon>Methanobacteriati</taxon>
        <taxon>Methanobacteriota</taxon>
        <taxon>Methanomada group</taxon>
        <taxon>Methanococci</taxon>
        <taxon>Methanococcales</taxon>
        <taxon>Methanococcaceae</taxon>
        <taxon>Methanococcus</taxon>
    </lineage>
</organism>
<comment type="caution">
    <text evidence="1">The sequence shown here is derived from an EMBL/GenBank/DDBJ whole genome shotgun (WGS) entry which is preliminary data.</text>
</comment>
<dbReference type="Proteomes" id="UP000567099">
    <property type="component" value="Unassembled WGS sequence"/>
</dbReference>
<reference evidence="1 2" key="1">
    <citation type="submission" date="2020-07" db="EMBL/GenBank/DDBJ databases">
        <title>Genomic Encyclopedia of Type Strains, Phase IV (KMG-V): Genome sequencing to study the core and pangenomes of soil and plant-associated prokaryotes.</title>
        <authorList>
            <person name="Whitman W."/>
        </authorList>
    </citation>
    <scope>NUCLEOTIDE SEQUENCE [LARGE SCALE GENOMIC DNA]</scope>
    <source>
        <strain evidence="1 2">C13</strain>
    </source>
</reference>
<dbReference type="AlphaFoldDB" id="A0A7J9PL59"/>
<dbReference type="EMBL" id="JACDUO010000001">
    <property type="protein sequence ID" value="MBA2864003.1"/>
    <property type="molecule type" value="Genomic_DNA"/>
</dbReference>
<protein>
    <submittedName>
        <fullName evidence="1">Uncharacterized protein</fullName>
    </submittedName>
</protein>
<evidence type="ECO:0000313" key="2">
    <source>
        <dbReference type="Proteomes" id="UP000567099"/>
    </source>
</evidence>